<dbReference type="PROSITE" id="PS51462">
    <property type="entry name" value="NUDIX"/>
    <property type="match status" value="1"/>
</dbReference>
<evidence type="ECO:0000256" key="6">
    <source>
        <dbReference type="ARBA" id="ARBA00022842"/>
    </source>
</evidence>
<organism evidence="12 13">
    <name type="scientific">Flavobacterium succinicans</name>
    <dbReference type="NCBI Taxonomy" id="29536"/>
    <lineage>
        <taxon>Bacteria</taxon>
        <taxon>Pseudomonadati</taxon>
        <taxon>Bacteroidota</taxon>
        <taxon>Flavobacteriia</taxon>
        <taxon>Flavobacteriales</taxon>
        <taxon>Flavobacteriaceae</taxon>
        <taxon>Flavobacterium</taxon>
    </lineage>
</organism>
<dbReference type="AlphaFoldDB" id="A0A1I4SJU5"/>
<dbReference type="PANTHER" id="PTHR10885:SF0">
    <property type="entry name" value="ISOPENTENYL-DIPHOSPHATE DELTA-ISOMERASE"/>
    <property type="match status" value="1"/>
</dbReference>
<dbReference type="InterPro" id="IPR015797">
    <property type="entry name" value="NUDIX_hydrolase-like_dom_sf"/>
</dbReference>
<protein>
    <recommendedName>
        <fullName evidence="3 10">Isopentenyl-diphosphate delta-isomerase</fullName>
        <ecNumber evidence="3 10">5.3.3.2</ecNumber>
    </recommendedName>
</protein>
<dbReference type="Pfam" id="PF00293">
    <property type="entry name" value="NUDIX"/>
    <property type="match status" value="1"/>
</dbReference>
<keyword evidence="5" id="KW-0479">Metal-binding</keyword>
<dbReference type="GO" id="GO:0046872">
    <property type="term" value="F:metal ion binding"/>
    <property type="evidence" value="ECO:0007669"/>
    <property type="project" value="UniProtKB-KW"/>
</dbReference>
<dbReference type="Gene3D" id="3.90.79.10">
    <property type="entry name" value="Nucleoside Triphosphate Pyrophosphohydrolase"/>
    <property type="match status" value="1"/>
</dbReference>
<dbReference type="EMBL" id="FOUT01000001">
    <property type="protein sequence ID" value="SFM64709.1"/>
    <property type="molecule type" value="Genomic_DNA"/>
</dbReference>
<dbReference type="SUPFAM" id="SSF55811">
    <property type="entry name" value="Nudix"/>
    <property type="match status" value="1"/>
</dbReference>
<evidence type="ECO:0000259" key="11">
    <source>
        <dbReference type="PROSITE" id="PS51462"/>
    </source>
</evidence>
<evidence type="ECO:0000256" key="2">
    <source>
        <dbReference type="ARBA" id="ARBA00007579"/>
    </source>
</evidence>
<evidence type="ECO:0000256" key="10">
    <source>
        <dbReference type="NCBIfam" id="TIGR02150"/>
    </source>
</evidence>
<evidence type="ECO:0000256" key="8">
    <source>
        <dbReference type="ARBA" id="ARBA00023229"/>
    </source>
</evidence>
<evidence type="ECO:0000256" key="1">
    <source>
        <dbReference type="ARBA" id="ARBA00004826"/>
    </source>
</evidence>
<keyword evidence="8" id="KW-0414">Isoprene biosynthesis</keyword>
<name>A0A1I4SJU5_9FLAO</name>
<dbReference type="HAMAP" id="MF_00202">
    <property type="entry name" value="Idi"/>
    <property type="match status" value="1"/>
</dbReference>
<accession>A0A1I4SJU5</accession>
<reference evidence="13" key="1">
    <citation type="submission" date="2016-10" db="EMBL/GenBank/DDBJ databases">
        <authorList>
            <person name="Varghese N."/>
            <person name="Submissions S."/>
        </authorList>
    </citation>
    <scope>NUCLEOTIDE SEQUENCE [LARGE SCALE GENOMIC DNA]</scope>
    <source>
        <strain evidence="13">DSM 4002</strain>
    </source>
</reference>
<dbReference type="PANTHER" id="PTHR10885">
    <property type="entry name" value="ISOPENTENYL-DIPHOSPHATE DELTA-ISOMERASE"/>
    <property type="match status" value="1"/>
</dbReference>
<evidence type="ECO:0000256" key="4">
    <source>
        <dbReference type="ARBA" id="ARBA00022490"/>
    </source>
</evidence>
<keyword evidence="7" id="KW-0464">Manganese</keyword>
<keyword evidence="9 12" id="KW-0413">Isomerase</keyword>
<proteinExistence type="inferred from homology"/>
<evidence type="ECO:0000256" key="5">
    <source>
        <dbReference type="ARBA" id="ARBA00022723"/>
    </source>
</evidence>
<dbReference type="CDD" id="cd02885">
    <property type="entry name" value="NUDIX_IPP_Isomerase"/>
    <property type="match status" value="1"/>
</dbReference>
<keyword evidence="6" id="KW-0460">Magnesium</keyword>
<evidence type="ECO:0000256" key="3">
    <source>
        <dbReference type="ARBA" id="ARBA00012057"/>
    </source>
</evidence>
<evidence type="ECO:0000256" key="9">
    <source>
        <dbReference type="ARBA" id="ARBA00023235"/>
    </source>
</evidence>
<dbReference type="EC" id="5.3.3.2" evidence="3 10"/>
<keyword evidence="4" id="KW-0963">Cytoplasm</keyword>
<dbReference type="UniPathway" id="UPA00059">
    <property type="reaction ID" value="UER00104"/>
</dbReference>
<dbReference type="GO" id="GO:0005737">
    <property type="term" value="C:cytoplasm"/>
    <property type="evidence" value="ECO:0007669"/>
    <property type="project" value="TreeGrafter"/>
</dbReference>
<evidence type="ECO:0000256" key="7">
    <source>
        <dbReference type="ARBA" id="ARBA00023211"/>
    </source>
</evidence>
<dbReference type="GO" id="GO:0050992">
    <property type="term" value="P:dimethylallyl diphosphate biosynthetic process"/>
    <property type="evidence" value="ECO:0007669"/>
    <property type="project" value="UniProtKB-UniPathway"/>
</dbReference>
<dbReference type="NCBIfam" id="TIGR02150">
    <property type="entry name" value="IPP_isom_1"/>
    <property type="match status" value="1"/>
</dbReference>
<dbReference type="GO" id="GO:0009240">
    <property type="term" value="P:isopentenyl diphosphate biosynthetic process"/>
    <property type="evidence" value="ECO:0007669"/>
    <property type="project" value="TreeGrafter"/>
</dbReference>
<dbReference type="Proteomes" id="UP000182961">
    <property type="component" value="Unassembled WGS sequence"/>
</dbReference>
<dbReference type="InterPro" id="IPR056375">
    <property type="entry name" value="Idi_bact"/>
</dbReference>
<gene>
    <name evidence="12" type="ORF">SAMN05444143_101859</name>
</gene>
<dbReference type="STRING" id="29536.FLB_01710"/>
<dbReference type="InterPro" id="IPR011876">
    <property type="entry name" value="IsopentenylPP_isomerase_typ1"/>
</dbReference>
<evidence type="ECO:0000313" key="12">
    <source>
        <dbReference type="EMBL" id="SFM64709.1"/>
    </source>
</evidence>
<evidence type="ECO:0000313" key="13">
    <source>
        <dbReference type="Proteomes" id="UP000182961"/>
    </source>
</evidence>
<dbReference type="InterPro" id="IPR000086">
    <property type="entry name" value="NUDIX_hydrolase_dom"/>
</dbReference>
<dbReference type="eggNOG" id="COG1443">
    <property type="taxonomic scope" value="Bacteria"/>
</dbReference>
<keyword evidence="13" id="KW-1185">Reference proteome</keyword>
<comment type="pathway">
    <text evidence="1">Isoprenoid biosynthesis; dimethylallyl diphosphate biosynthesis; dimethylallyl diphosphate from isopentenyl diphosphate: step 1/1.</text>
</comment>
<dbReference type="NCBIfam" id="NF002995">
    <property type="entry name" value="PRK03759.1"/>
    <property type="match status" value="1"/>
</dbReference>
<feature type="domain" description="Nudix hydrolase" evidence="11">
    <location>
        <begin position="84"/>
        <end position="216"/>
    </location>
</feature>
<dbReference type="GO" id="GO:0004452">
    <property type="term" value="F:isopentenyl-diphosphate delta-isomerase activity"/>
    <property type="evidence" value="ECO:0007669"/>
    <property type="project" value="UniProtKB-UniRule"/>
</dbReference>
<comment type="similarity">
    <text evidence="2">Belongs to the IPP isomerase type 1 family.</text>
</comment>
<sequence>MKLFLLLVKIQKLGCEKCVKKQKELSLMARIDKNKDNVKVFDCTINFVLLSTIVIMEEEKVILVNELDEPIGLMPKLEAHQKAILHRAFSVFVLNDQNEIMLQQRASHKYHSPLLWTNTCCSHQREGETNIGAGTRRLYEEMGFTTDIKELFHFIYKAPFDNGLTEHELDHVMLGYYNGQPEINPEEVESWKWMKIEDIKNDMILQPEQYTVWFKIIFDQFYHFLEDHTLQA</sequence>